<protein>
    <recommendedName>
        <fullName evidence="4">F-box domain-containing protein</fullName>
    </recommendedName>
</protein>
<feature type="compositionally biased region" description="Basic and acidic residues" evidence="1">
    <location>
        <begin position="8"/>
        <end position="35"/>
    </location>
</feature>
<organism evidence="2 3">
    <name type="scientific">Pristionchus fissidentatus</name>
    <dbReference type="NCBI Taxonomy" id="1538716"/>
    <lineage>
        <taxon>Eukaryota</taxon>
        <taxon>Metazoa</taxon>
        <taxon>Ecdysozoa</taxon>
        <taxon>Nematoda</taxon>
        <taxon>Chromadorea</taxon>
        <taxon>Rhabditida</taxon>
        <taxon>Rhabditina</taxon>
        <taxon>Diplogasteromorpha</taxon>
        <taxon>Diplogasteroidea</taxon>
        <taxon>Neodiplogasteridae</taxon>
        <taxon>Pristionchus</taxon>
    </lineage>
</organism>
<dbReference type="EMBL" id="BTSY01000005">
    <property type="protein sequence ID" value="GMT31025.1"/>
    <property type="molecule type" value="Genomic_DNA"/>
</dbReference>
<comment type="caution">
    <text evidence="2">The sequence shown here is derived from an EMBL/GenBank/DDBJ whole genome shotgun (WGS) entry which is preliminary data.</text>
</comment>
<sequence>FEIMVETVDNRPVKREEETGRIKADEGKESTDSKPAKRKRGDDEEEETEKGEEEKQFYFHDLPNEIVEKILPSMSNDVMQVLRCDSRLDNIEIRLLSRRKIEKLHIFYYERNFLDISTEAGLRYYTGMDSEIRDTITLDWCADRVKKMIGEWQIDSVTFKFLFGSEAVTADLIRSCAVSTISSLTIDTSDGRDNTAIDCLFTDKFLHRLMLTKTNVDVNTLLYGLTAKGIYDLYEDWFNGRFAFKHLRLRIDDTTFASLSRLFHNSGQRHMQGRAGNLAKATEEKEGKKRCFVLEWGMSTRSGRDIKMFWSDILTPIFVQV</sequence>
<evidence type="ECO:0000313" key="2">
    <source>
        <dbReference type="EMBL" id="GMT31025.1"/>
    </source>
</evidence>
<keyword evidence="3" id="KW-1185">Reference proteome</keyword>
<dbReference type="AlphaFoldDB" id="A0AAV5WH92"/>
<proteinExistence type="predicted"/>
<gene>
    <name evidence="2" type="ORF">PFISCL1PPCAC_22322</name>
</gene>
<name>A0AAV5WH92_9BILA</name>
<accession>A0AAV5WH92</accession>
<dbReference type="Proteomes" id="UP001432322">
    <property type="component" value="Unassembled WGS sequence"/>
</dbReference>
<evidence type="ECO:0000313" key="3">
    <source>
        <dbReference type="Proteomes" id="UP001432322"/>
    </source>
</evidence>
<reference evidence="2" key="1">
    <citation type="submission" date="2023-10" db="EMBL/GenBank/DDBJ databases">
        <title>Genome assembly of Pristionchus species.</title>
        <authorList>
            <person name="Yoshida K."/>
            <person name="Sommer R.J."/>
        </authorList>
    </citation>
    <scope>NUCLEOTIDE SEQUENCE</scope>
    <source>
        <strain evidence="2">RS5133</strain>
    </source>
</reference>
<feature type="region of interest" description="Disordered" evidence="1">
    <location>
        <begin position="1"/>
        <end position="54"/>
    </location>
</feature>
<evidence type="ECO:0008006" key="4">
    <source>
        <dbReference type="Google" id="ProtNLM"/>
    </source>
</evidence>
<evidence type="ECO:0000256" key="1">
    <source>
        <dbReference type="SAM" id="MobiDB-lite"/>
    </source>
</evidence>
<feature type="non-terminal residue" evidence="2">
    <location>
        <position position="1"/>
    </location>
</feature>